<feature type="domain" description="Carbohydrate kinase PfkB" evidence="6">
    <location>
        <begin position="6"/>
        <end position="297"/>
    </location>
</feature>
<reference evidence="7 8" key="1">
    <citation type="submission" date="2023-07" db="EMBL/GenBank/DDBJ databases">
        <authorList>
            <person name="Girao M."/>
            <person name="Carvalho M.F."/>
        </authorList>
    </citation>
    <scope>NUCLEOTIDE SEQUENCE [LARGE SCALE GENOMIC DNA]</scope>
    <source>
        <strain evidence="7 8">YIM65754</strain>
    </source>
</reference>
<keyword evidence="4 7" id="KW-0418">Kinase</keyword>
<dbReference type="SUPFAM" id="SSF53613">
    <property type="entry name" value="Ribokinase-like"/>
    <property type="match status" value="1"/>
</dbReference>
<evidence type="ECO:0000313" key="7">
    <source>
        <dbReference type="EMBL" id="MEE2062301.1"/>
    </source>
</evidence>
<evidence type="ECO:0000256" key="1">
    <source>
        <dbReference type="ARBA" id="ARBA00010688"/>
    </source>
</evidence>
<dbReference type="PANTHER" id="PTHR43085">
    <property type="entry name" value="HEXOKINASE FAMILY MEMBER"/>
    <property type="match status" value="1"/>
</dbReference>
<dbReference type="GO" id="GO:0016301">
    <property type="term" value="F:kinase activity"/>
    <property type="evidence" value="ECO:0007669"/>
    <property type="project" value="UniProtKB-KW"/>
</dbReference>
<keyword evidence="3" id="KW-0547">Nucleotide-binding</keyword>
<protein>
    <submittedName>
        <fullName evidence="7">Carbohydrate kinase</fullName>
        <ecNumber evidence="7">2.7.1.-</ecNumber>
    </submittedName>
</protein>
<comment type="caution">
    <text evidence="7">The sequence shown here is derived from an EMBL/GenBank/DDBJ whole genome shotgun (WGS) entry which is preliminary data.</text>
</comment>
<dbReference type="PANTHER" id="PTHR43085:SF1">
    <property type="entry name" value="PSEUDOURIDINE KINASE-RELATED"/>
    <property type="match status" value="1"/>
</dbReference>
<dbReference type="Proteomes" id="UP001336020">
    <property type="component" value="Unassembled WGS sequence"/>
</dbReference>
<sequence>MSGRALIVGEALIDIVRRGDDEPVEHVGGSPLNVAVGLGRLDREVRLATSVGADERGRRIVGHLDASGVALTDGSVSPTSTATASARIGDDNAATYEFDISWQPELPSPASDLALVHTGSIATVLEPGCDAVADLVEQQARTSTISFDPNIRPALIGDDQRGRERIARLVALSDVVKVSDEDLAWVAPGRDPLDIARDWLSRGPSIVAVTRGASGAVAVCRAGVVEVPAKKVDVVDTVGAGDAFTVGLLDALWELGLLGAEQRERLREIGVGNLESVLHTASSMSALTVARPGADLPTRAQRDRAVTP</sequence>
<evidence type="ECO:0000256" key="4">
    <source>
        <dbReference type="ARBA" id="ARBA00022777"/>
    </source>
</evidence>
<dbReference type="CDD" id="cd01167">
    <property type="entry name" value="bac_FRK"/>
    <property type="match status" value="1"/>
</dbReference>
<dbReference type="InterPro" id="IPR011611">
    <property type="entry name" value="PfkB_dom"/>
</dbReference>
<keyword evidence="5" id="KW-0067">ATP-binding</keyword>
<comment type="similarity">
    <text evidence="1">Belongs to the carbohydrate kinase PfkB family.</text>
</comment>
<name>A0ABU7LL60_9NOCA</name>
<accession>A0ABU7LL60</accession>
<dbReference type="EC" id="2.7.1.-" evidence="7"/>
<evidence type="ECO:0000313" key="8">
    <source>
        <dbReference type="Proteomes" id="UP001336020"/>
    </source>
</evidence>
<evidence type="ECO:0000256" key="3">
    <source>
        <dbReference type="ARBA" id="ARBA00022741"/>
    </source>
</evidence>
<dbReference type="InterPro" id="IPR050306">
    <property type="entry name" value="PfkB_Carbo_kinase"/>
</dbReference>
<dbReference type="PROSITE" id="PS00584">
    <property type="entry name" value="PFKB_KINASES_2"/>
    <property type="match status" value="1"/>
</dbReference>
<dbReference type="Gene3D" id="3.40.1190.20">
    <property type="match status" value="1"/>
</dbReference>
<dbReference type="EMBL" id="JAUTXY010000035">
    <property type="protein sequence ID" value="MEE2062301.1"/>
    <property type="molecule type" value="Genomic_DNA"/>
</dbReference>
<evidence type="ECO:0000259" key="6">
    <source>
        <dbReference type="Pfam" id="PF00294"/>
    </source>
</evidence>
<keyword evidence="2 7" id="KW-0808">Transferase</keyword>
<evidence type="ECO:0000256" key="5">
    <source>
        <dbReference type="ARBA" id="ARBA00022840"/>
    </source>
</evidence>
<dbReference type="Pfam" id="PF00294">
    <property type="entry name" value="PfkB"/>
    <property type="match status" value="1"/>
</dbReference>
<proteinExistence type="inferred from homology"/>
<dbReference type="InterPro" id="IPR002173">
    <property type="entry name" value="Carboh/pur_kinase_PfkB_CS"/>
</dbReference>
<evidence type="ECO:0000256" key="2">
    <source>
        <dbReference type="ARBA" id="ARBA00022679"/>
    </source>
</evidence>
<dbReference type="InterPro" id="IPR029056">
    <property type="entry name" value="Ribokinase-like"/>
</dbReference>
<keyword evidence="8" id="KW-1185">Reference proteome</keyword>
<gene>
    <name evidence="7" type="ORF">Q7514_32755</name>
</gene>
<organism evidence="7 8">
    <name type="scientific">Rhodococcus artemisiae</name>
    <dbReference type="NCBI Taxonomy" id="714159"/>
    <lineage>
        <taxon>Bacteria</taxon>
        <taxon>Bacillati</taxon>
        <taxon>Actinomycetota</taxon>
        <taxon>Actinomycetes</taxon>
        <taxon>Mycobacteriales</taxon>
        <taxon>Nocardiaceae</taxon>
        <taxon>Rhodococcus</taxon>
    </lineage>
</organism>
<dbReference type="RefSeq" id="WP_330137334.1">
    <property type="nucleotide sequence ID" value="NZ_JAUTXY010000035.1"/>
</dbReference>